<name>A0A0A9DER4_ARUDO</name>
<feature type="region of interest" description="Disordered" evidence="1">
    <location>
        <begin position="1"/>
        <end position="37"/>
    </location>
</feature>
<proteinExistence type="predicted"/>
<sequence>MLHLARRRLPRPGEGVLVHWPPPPVPAAAPPSSASPPPLELLARFLGSARVAVVGRGSSTAGGRTRAASTAALLRGEM</sequence>
<feature type="compositionally biased region" description="Pro residues" evidence="1">
    <location>
        <begin position="20"/>
        <end position="37"/>
    </location>
</feature>
<reference evidence="2" key="1">
    <citation type="submission" date="2014-09" db="EMBL/GenBank/DDBJ databases">
        <authorList>
            <person name="Magalhaes I.L.F."/>
            <person name="Oliveira U."/>
            <person name="Santos F.R."/>
            <person name="Vidigal T.H.D.A."/>
            <person name="Brescovit A.D."/>
            <person name="Santos A.J."/>
        </authorList>
    </citation>
    <scope>NUCLEOTIDE SEQUENCE</scope>
    <source>
        <tissue evidence="2">Shoot tissue taken approximately 20 cm above the soil surface</tissue>
    </source>
</reference>
<dbReference type="AlphaFoldDB" id="A0A0A9DER4"/>
<reference evidence="2" key="2">
    <citation type="journal article" date="2015" name="Data Brief">
        <title>Shoot transcriptome of the giant reed, Arundo donax.</title>
        <authorList>
            <person name="Barrero R.A."/>
            <person name="Guerrero F.D."/>
            <person name="Moolhuijzen P."/>
            <person name="Goolsby J.A."/>
            <person name="Tidwell J."/>
            <person name="Bellgard S.E."/>
            <person name="Bellgard M.I."/>
        </authorList>
    </citation>
    <scope>NUCLEOTIDE SEQUENCE</scope>
    <source>
        <tissue evidence="2">Shoot tissue taken approximately 20 cm above the soil surface</tissue>
    </source>
</reference>
<dbReference type="EMBL" id="GBRH01212737">
    <property type="protein sequence ID" value="JAD85158.1"/>
    <property type="molecule type" value="Transcribed_RNA"/>
</dbReference>
<feature type="compositionally biased region" description="Basic residues" evidence="1">
    <location>
        <begin position="1"/>
        <end position="10"/>
    </location>
</feature>
<organism evidence="2">
    <name type="scientific">Arundo donax</name>
    <name type="common">Giant reed</name>
    <name type="synonym">Donax arundinaceus</name>
    <dbReference type="NCBI Taxonomy" id="35708"/>
    <lineage>
        <taxon>Eukaryota</taxon>
        <taxon>Viridiplantae</taxon>
        <taxon>Streptophyta</taxon>
        <taxon>Embryophyta</taxon>
        <taxon>Tracheophyta</taxon>
        <taxon>Spermatophyta</taxon>
        <taxon>Magnoliopsida</taxon>
        <taxon>Liliopsida</taxon>
        <taxon>Poales</taxon>
        <taxon>Poaceae</taxon>
        <taxon>PACMAD clade</taxon>
        <taxon>Arundinoideae</taxon>
        <taxon>Arundineae</taxon>
        <taxon>Arundo</taxon>
    </lineage>
</organism>
<accession>A0A0A9DER4</accession>
<evidence type="ECO:0000256" key="1">
    <source>
        <dbReference type="SAM" id="MobiDB-lite"/>
    </source>
</evidence>
<evidence type="ECO:0000313" key="2">
    <source>
        <dbReference type="EMBL" id="JAD85158.1"/>
    </source>
</evidence>
<protein>
    <submittedName>
        <fullName evidence="2">Uncharacterized protein</fullName>
    </submittedName>
</protein>